<accession>A0A9K3I211</accession>
<keyword evidence="2" id="KW-1185">Reference proteome</keyword>
<comment type="caution">
    <text evidence="1">The sequence shown here is derived from an EMBL/GenBank/DDBJ whole genome shotgun (WGS) entry which is preliminary data.</text>
</comment>
<protein>
    <submittedName>
        <fullName evidence="1">Uncharacterized protein</fullName>
    </submittedName>
</protein>
<proteinExistence type="predicted"/>
<sequence>MICISNSHLNLESCLSFDAKAHERIRMQMMKYIHMLSCFDPLCLVDRCSLYHIHTTSTPHKIQLGAVWQHI</sequence>
<dbReference type="EMBL" id="MNCJ02000324">
    <property type="protein sequence ID" value="KAF5789033.1"/>
    <property type="molecule type" value="Genomic_DNA"/>
</dbReference>
<gene>
    <name evidence="1" type="ORF">HanXRQr2_Chr09g0366111</name>
</gene>
<reference evidence="1" key="1">
    <citation type="journal article" date="2017" name="Nature">
        <title>The sunflower genome provides insights into oil metabolism, flowering and Asterid evolution.</title>
        <authorList>
            <person name="Badouin H."/>
            <person name="Gouzy J."/>
            <person name="Grassa C.J."/>
            <person name="Murat F."/>
            <person name="Staton S.E."/>
            <person name="Cottret L."/>
            <person name="Lelandais-Briere C."/>
            <person name="Owens G.L."/>
            <person name="Carrere S."/>
            <person name="Mayjonade B."/>
            <person name="Legrand L."/>
            <person name="Gill N."/>
            <person name="Kane N.C."/>
            <person name="Bowers J.E."/>
            <person name="Hubner S."/>
            <person name="Bellec A."/>
            <person name="Berard A."/>
            <person name="Berges H."/>
            <person name="Blanchet N."/>
            <person name="Boniface M.C."/>
            <person name="Brunel D."/>
            <person name="Catrice O."/>
            <person name="Chaidir N."/>
            <person name="Claudel C."/>
            <person name="Donnadieu C."/>
            <person name="Faraut T."/>
            <person name="Fievet G."/>
            <person name="Helmstetter N."/>
            <person name="King M."/>
            <person name="Knapp S.J."/>
            <person name="Lai Z."/>
            <person name="Le Paslier M.C."/>
            <person name="Lippi Y."/>
            <person name="Lorenzon L."/>
            <person name="Mandel J.R."/>
            <person name="Marage G."/>
            <person name="Marchand G."/>
            <person name="Marquand E."/>
            <person name="Bret-Mestries E."/>
            <person name="Morien E."/>
            <person name="Nambeesan S."/>
            <person name="Nguyen T."/>
            <person name="Pegot-Espagnet P."/>
            <person name="Pouilly N."/>
            <person name="Raftis F."/>
            <person name="Sallet E."/>
            <person name="Schiex T."/>
            <person name="Thomas J."/>
            <person name="Vandecasteele C."/>
            <person name="Vares D."/>
            <person name="Vear F."/>
            <person name="Vautrin S."/>
            <person name="Crespi M."/>
            <person name="Mangin B."/>
            <person name="Burke J.M."/>
            <person name="Salse J."/>
            <person name="Munos S."/>
            <person name="Vincourt P."/>
            <person name="Rieseberg L.H."/>
            <person name="Langlade N.B."/>
        </authorList>
    </citation>
    <scope>NUCLEOTIDE SEQUENCE</scope>
    <source>
        <tissue evidence="1">Leaves</tissue>
    </source>
</reference>
<dbReference type="AlphaFoldDB" id="A0A9K3I211"/>
<name>A0A9K3I211_HELAN</name>
<evidence type="ECO:0000313" key="2">
    <source>
        <dbReference type="Proteomes" id="UP000215914"/>
    </source>
</evidence>
<evidence type="ECO:0000313" key="1">
    <source>
        <dbReference type="EMBL" id="KAF5789033.1"/>
    </source>
</evidence>
<reference evidence="1" key="2">
    <citation type="submission" date="2020-06" db="EMBL/GenBank/DDBJ databases">
        <title>Helianthus annuus Genome sequencing and assembly Release 2.</title>
        <authorList>
            <person name="Gouzy J."/>
            <person name="Langlade N."/>
            <person name="Munos S."/>
        </authorList>
    </citation>
    <scope>NUCLEOTIDE SEQUENCE</scope>
    <source>
        <tissue evidence="1">Leaves</tissue>
    </source>
</reference>
<dbReference type="Proteomes" id="UP000215914">
    <property type="component" value="Unassembled WGS sequence"/>
</dbReference>
<dbReference type="Gramene" id="mRNA:HanXRQr2_Chr09g0366111">
    <property type="protein sequence ID" value="CDS:HanXRQr2_Chr09g0366111.1"/>
    <property type="gene ID" value="HanXRQr2_Chr09g0366111"/>
</dbReference>
<organism evidence="1 2">
    <name type="scientific">Helianthus annuus</name>
    <name type="common">Common sunflower</name>
    <dbReference type="NCBI Taxonomy" id="4232"/>
    <lineage>
        <taxon>Eukaryota</taxon>
        <taxon>Viridiplantae</taxon>
        <taxon>Streptophyta</taxon>
        <taxon>Embryophyta</taxon>
        <taxon>Tracheophyta</taxon>
        <taxon>Spermatophyta</taxon>
        <taxon>Magnoliopsida</taxon>
        <taxon>eudicotyledons</taxon>
        <taxon>Gunneridae</taxon>
        <taxon>Pentapetalae</taxon>
        <taxon>asterids</taxon>
        <taxon>campanulids</taxon>
        <taxon>Asterales</taxon>
        <taxon>Asteraceae</taxon>
        <taxon>Asteroideae</taxon>
        <taxon>Heliantheae alliance</taxon>
        <taxon>Heliantheae</taxon>
        <taxon>Helianthus</taxon>
    </lineage>
</organism>